<gene>
    <name evidence="1" type="ORF">HaLaN_12984</name>
</gene>
<dbReference type="GO" id="GO:0043565">
    <property type="term" value="F:sequence-specific DNA binding"/>
    <property type="evidence" value="ECO:0007669"/>
    <property type="project" value="TreeGrafter"/>
</dbReference>
<organism evidence="1 2">
    <name type="scientific">Haematococcus lacustris</name>
    <name type="common">Green alga</name>
    <name type="synonym">Haematococcus pluvialis</name>
    <dbReference type="NCBI Taxonomy" id="44745"/>
    <lineage>
        <taxon>Eukaryota</taxon>
        <taxon>Viridiplantae</taxon>
        <taxon>Chlorophyta</taxon>
        <taxon>core chlorophytes</taxon>
        <taxon>Chlorophyceae</taxon>
        <taxon>CS clade</taxon>
        <taxon>Chlamydomonadales</taxon>
        <taxon>Haematococcaceae</taxon>
        <taxon>Haematococcus</taxon>
    </lineage>
</organism>
<dbReference type="InterPro" id="IPR012416">
    <property type="entry name" value="CBP60"/>
</dbReference>
<evidence type="ECO:0000313" key="1">
    <source>
        <dbReference type="EMBL" id="GFH16547.1"/>
    </source>
</evidence>
<proteinExistence type="predicted"/>
<sequence length="339" mass="37224">MEPSQVGLSAAPALPPELQGQRAAVQAYVTARIRHFSLALLQRLLPQLPIAQAELLVAETMADITHNDVSPQRPLRLVLRHDCQSTGCGEAGCLLCQYNPSRLCKRNLKPKYLIDDHLKAKCGAPLRVELVDDQANCVVEGLPMGMQLEAHVLNGEKYKEVCPENTLLSHAQLRGCVITHHTKALLRRDGGSDDQLRCFLQLERGQSALADLQVTTSSEALLSGKAPTFRLLVWAVDSLGEPVPSITYVVSEYFVVATKRVKHAIKSDIPSVSDPVSKLVHIGKATVDKLLDLRSAAREEGFEILVPDELNRVDKVGVFQKLVELSEVQQDVKNKVDTA</sequence>
<reference evidence="1 2" key="1">
    <citation type="submission" date="2020-02" db="EMBL/GenBank/DDBJ databases">
        <title>Draft genome sequence of Haematococcus lacustris strain NIES-144.</title>
        <authorList>
            <person name="Morimoto D."/>
            <person name="Nakagawa S."/>
            <person name="Yoshida T."/>
            <person name="Sawayama S."/>
        </authorList>
    </citation>
    <scope>NUCLEOTIDE SEQUENCE [LARGE SCALE GENOMIC DNA]</scope>
    <source>
        <strain evidence="1 2">NIES-144</strain>
    </source>
</reference>
<dbReference type="Proteomes" id="UP000485058">
    <property type="component" value="Unassembled WGS sequence"/>
</dbReference>
<dbReference type="EMBL" id="BLLF01001013">
    <property type="protein sequence ID" value="GFH16547.1"/>
    <property type="molecule type" value="Genomic_DNA"/>
</dbReference>
<comment type="caution">
    <text evidence="1">The sequence shown here is derived from an EMBL/GenBank/DDBJ whole genome shotgun (WGS) entry which is preliminary data.</text>
</comment>
<name>A0A699Z1X8_HAELA</name>
<dbReference type="GO" id="GO:0005516">
    <property type="term" value="F:calmodulin binding"/>
    <property type="evidence" value="ECO:0007669"/>
    <property type="project" value="InterPro"/>
</dbReference>
<dbReference type="GO" id="GO:0080142">
    <property type="term" value="P:regulation of salicylic acid biosynthetic process"/>
    <property type="evidence" value="ECO:0007669"/>
    <property type="project" value="TreeGrafter"/>
</dbReference>
<dbReference type="PANTHER" id="PTHR31713:SF96">
    <property type="entry name" value="OS02G0562300 PROTEIN"/>
    <property type="match status" value="1"/>
</dbReference>
<evidence type="ECO:0000313" key="2">
    <source>
        <dbReference type="Proteomes" id="UP000485058"/>
    </source>
</evidence>
<protein>
    <submittedName>
        <fullName evidence="1">Uncharacterized protein</fullName>
    </submittedName>
</protein>
<keyword evidence="2" id="KW-1185">Reference proteome</keyword>
<dbReference type="PANTHER" id="PTHR31713">
    <property type="entry name" value="OS02G0177800 PROTEIN"/>
    <property type="match status" value="1"/>
</dbReference>
<dbReference type="AlphaFoldDB" id="A0A699Z1X8"/>
<accession>A0A699Z1X8</accession>
<dbReference type="GO" id="GO:0003700">
    <property type="term" value="F:DNA-binding transcription factor activity"/>
    <property type="evidence" value="ECO:0007669"/>
    <property type="project" value="TreeGrafter"/>
</dbReference>
<dbReference type="GO" id="GO:0005634">
    <property type="term" value="C:nucleus"/>
    <property type="evidence" value="ECO:0007669"/>
    <property type="project" value="TreeGrafter"/>
</dbReference>